<feature type="compositionally biased region" description="Basic and acidic residues" evidence="2">
    <location>
        <begin position="148"/>
        <end position="162"/>
    </location>
</feature>
<keyword evidence="4" id="KW-1185">Reference proteome</keyword>
<organism evidence="3 4">
    <name type="scientific">Stentor coeruleus</name>
    <dbReference type="NCBI Taxonomy" id="5963"/>
    <lineage>
        <taxon>Eukaryota</taxon>
        <taxon>Sar</taxon>
        <taxon>Alveolata</taxon>
        <taxon>Ciliophora</taxon>
        <taxon>Postciliodesmatophora</taxon>
        <taxon>Heterotrichea</taxon>
        <taxon>Heterotrichida</taxon>
        <taxon>Stentoridae</taxon>
        <taxon>Stentor</taxon>
    </lineage>
</organism>
<evidence type="ECO:0000313" key="4">
    <source>
        <dbReference type="Proteomes" id="UP000187209"/>
    </source>
</evidence>
<evidence type="ECO:0000256" key="2">
    <source>
        <dbReference type="SAM" id="MobiDB-lite"/>
    </source>
</evidence>
<evidence type="ECO:0000256" key="1">
    <source>
        <dbReference type="SAM" id="Coils"/>
    </source>
</evidence>
<name>A0A1R2BQ59_9CILI</name>
<gene>
    <name evidence="3" type="ORF">SteCoe_21257</name>
</gene>
<protein>
    <submittedName>
        <fullName evidence="3">Uncharacterized protein</fullName>
    </submittedName>
</protein>
<comment type="caution">
    <text evidence="3">The sequence shown here is derived from an EMBL/GenBank/DDBJ whole genome shotgun (WGS) entry which is preliminary data.</text>
</comment>
<feature type="compositionally biased region" description="Polar residues" evidence="2">
    <location>
        <begin position="40"/>
        <end position="49"/>
    </location>
</feature>
<dbReference type="Proteomes" id="UP000187209">
    <property type="component" value="Unassembled WGS sequence"/>
</dbReference>
<reference evidence="3 4" key="1">
    <citation type="submission" date="2016-11" db="EMBL/GenBank/DDBJ databases">
        <title>The macronuclear genome of Stentor coeruleus: a giant cell with tiny introns.</title>
        <authorList>
            <person name="Slabodnick M."/>
            <person name="Ruby J.G."/>
            <person name="Reiff S.B."/>
            <person name="Swart E.C."/>
            <person name="Gosai S."/>
            <person name="Prabakaran S."/>
            <person name="Witkowska E."/>
            <person name="Larue G.E."/>
            <person name="Fisher S."/>
            <person name="Freeman R.M."/>
            <person name="Gunawardena J."/>
            <person name="Chu W."/>
            <person name="Stover N.A."/>
            <person name="Gregory B.D."/>
            <person name="Nowacki M."/>
            <person name="Derisi J."/>
            <person name="Roy S.W."/>
            <person name="Marshall W.F."/>
            <person name="Sood P."/>
        </authorList>
    </citation>
    <scope>NUCLEOTIDE SEQUENCE [LARGE SCALE GENOMIC DNA]</scope>
    <source>
        <strain evidence="3">WM001</strain>
    </source>
</reference>
<dbReference type="OrthoDB" id="327336at2759"/>
<feature type="region of interest" description="Disordered" evidence="2">
    <location>
        <begin position="144"/>
        <end position="163"/>
    </location>
</feature>
<accession>A0A1R2BQ59</accession>
<dbReference type="EMBL" id="MPUH01000500">
    <property type="protein sequence ID" value="OMJ78856.1"/>
    <property type="molecule type" value="Genomic_DNA"/>
</dbReference>
<feature type="coiled-coil region" evidence="1">
    <location>
        <begin position="186"/>
        <end position="259"/>
    </location>
</feature>
<feature type="region of interest" description="Disordered" evidence="2">
    <location>
        <begin position="1"/>
        <end position="27"/>
    </location>
</feature>
<sequence length="388" mass="46018">MSYRSKSGHTSKKNSISPKKQMAALRNSLKKYEADLRTFQSTKASNSPISKRKHYKKTFKPQNIRSQVTPFLSSRGDYEEIEHSDSYVSSNKSFSKSTVFEPEESWDQKTLETPEIERIRYEARDSVDSDDLNESDQEFVRSLKKSRTRMEMDNSSECENKVSSRTPLIFTTQEPENPTKYTRELRLELQKQKQSLAKKYQQALERQREALQQEFQQEFESMREDLIKDFRKNQKKLLLNKEKELEKHHRQEIDCLQKRHELQLNTKINEVISEYERLSSRTQEELIYLRKHNENLKRKLEDSLAKTQLLKSPSRIDSLTTNTTIDQSKQLSEIYKSYNKLQQDYIELKQKQNSTLCTMCKAFTQTNSELEGKMSRIRAYIDKSPLRQ</sequence>
<keyword evidence="1" id="KW-0175">Coiled coil</keyword>
<feature type="compositionally biased region" description="Basic residues" evidence="2">
    <location>
        <begin position="1"/>
        <end position="12"/>
    </location>
</feature>
<feature type="region of interest" description="Disordered" evidence="2">
    <location>
        <begin position="40"/>
        <end position="62"/>
    </location>
</feature>
<evidence type="ECO:0000313" key="3">
    <source>
        <dbReference type="EMBL" id="OMJ78856.1"/>
    </source>
</evidence>
<proteinExistence type="predicted"/>
<feature type="compositionally biased region" description="Basic residues" evidence="2">
    <location>
        <begin position="50"/>
        <end position="59"/>
    </location>
</feature>
<dbReference type="AlphaFoldDB" id="A0A1R2BQ59"/>